<dbReference type="PROSITE" id="PS50109">
    <property type="entry name" value="HIS_KIN"/>
    <property type="match status" value="1"/>
</dbReference>
<accession>A0A0R1Q4H5</accession>
<dbReference type="FunFam" id="3.30.565.10:FF:000006">
    <property type="entry name" value="Sensor histidine kinase WalK"/>
    <property type="match status" value="1"/>
</dbReference>
<keyword evidence="5" id="KW-0808">Transferase</keyword>
<dbReference type="Pfam" id="PF00672">
    <property type="entry name" value="HAMP"/>
    <property type="match status" value="1"/>
</dbReference>
<keyword evidence="6 11" id="KW-0812">Transmembrane</keyword>
<evidence type="ECO:0000256" key="1">
    <source>
        <dbReference type="ARBA" id="ARBA00000085"/>
    </source>
</evidence>
<gene>
    <name evidence="14" type="ORF">FD01_GL002518</name>
</gene>
<dbReference type="PROSITE" id="PS50885">
    <property type="entry name" value="HAMP"/>
    <property type="match status" value="1"/>
</dbReference>
<dbReference type="CDD" id="cd06225">
    <property type="entry name" value="HAMP"/>
    <property type="match status" value="1"/>
</dbReference>
<evidence type="ECO:0000259" key="12">
    <source>
        <dbReference type="PROSITE" id="PS50109"/>
    </source>
</evidence>
<dbReference type="InterPro" id="IPR050428">
    <property type="entry name" value="TCS_sensor_his_kinase"/>
</dbReference>
<dbReference type="InterPro" id="IPR005467">
    <property type="entry name" value="His_kinase_dom"/>
</dbReference>
<dbReference type="InterPro" id="IPR003594">
    <property type="entry name" value="HATPase_dom"/>
</dbReference>
<dbReference type="EC" id="2.7.13.3" evidence="3"/>
<dbReference type="PANTHER" id="PTHR45436:SF15">
    <property type="entry name" value="SENSOR HISTIDINE KINASE CUSS"/>
    <property type="match status" value="1"/>
</dbReference>
<keyword evidence="15" id="KW-1185">Reference proteome</keyword>
<dbReference type="CDD" id="cd00082">
    <property type="entry name" value="HisKA"/>
    <property type="match status" value="1"/>
</dbReference>
<comment type="catalytic activity">
    <reaction evidence="1">
        <text>ATP + protein L-histidine = ADP + protein N-phospho-L-histidine.</text>
        <dbReference type="EC" id="2.7.13.3"/>
    </reaction>
</comment>
<evidence type="ECO:0000256" key="6">
    <source>
        <dbReference type="ARBA" id="ARBA00022692"/>
    </source>
</evidence>
<dbReference type="InterPro" id="IPR036097">
    <property type="entry name" value="HisK_dim/P_sf"/>
</dbReference>
<dbReference type="SUPFAM" id="SSF55874">
    <property type="entry name" value="ATPase domain of HSP90 chaperone/DNA topoisomerase II/histidine kinase"/>
    <property type="match status" value="1"/>
</dbReference>
<comment type="subcellular location">
    <subcellularLocation>
        <location evidence="2">Membrane</location>
        <topology evidence="2">Multi-pass membrane protein</topology>
    </subcellularLocation>
</comment>
<feature type="domain" description="HAMP" evidence="13">
    <location>
        <begin position="177"/>
        <end position="230"/>
    </location>
</feature>
<proteinExistence type="predicted"/>
<evidence type="ECO:0000256" key="2">
    <source>
        <dbReference type="ARBA" id="ARBA00004141"/>
    </source>
</evidence>
<evidence type="ECO:0000256" key="8">
    <source>
        <dbReference type="ARBA" id="ARBA00022989"/>
    </source>
</evidence>
<dbReference type="PATRIC" id="fig|1423769.4.peg.2719"/>
<dbReference type="PANTHER" id="PTHR45436">
    <property type="entry name" value="SENSOR HISTIDINE KINASE YKOH"/>
    <property type="match status" value="1"/>
</dbReference>
<dbReference type="InterPro" id="IPR036890">
    <property type="entry name" value="HATPase_C_sf"/>
</dbReference>
<dbReference type="SMART" id="SM00304">
    <property type="entry name" value="HAMP"/>
    <property type="match status" value="1"/>
</dbReference>
<dbReference type="Pfam" id="PF02518">
    <property type="entry name" value="HATPase_c"/>
    <property type="match status" value="1"/>
</dbReference>
<evidence type="ECO:0000256" key="9">
    <source>
        <dbReference type="ARBA" id="ARBA00023012"/>
    </source>
</evidence>
<dbReference type="Gene3D" id="6.10.340.10">
    <property type="match status" value="1"/>
</dbReference>
<evidence type="ECO:0000256" key="10">
    <source>
        <dbReference type="ARBA" id="ARBA00023136"/>
    </source>
</evidence>
<dbReference type="AlphaFoldDB" id="A0A0R1Q4H5"/>
<evidence type="ECO:0000313" key="14">
    <source>
        <dbReference type="EMBL" id="KRL39504.1"/>
    </source>
</evidence>
<evidence type="ECO:0000259" key="13">
    <source>
        <dbReference type="PROSITE" id="PS50885"/>
    </source>
</evidence>
<feature type="transmembrane region" description="Helical" evidence="11">
    <location>
        <begin position="149"/>
        <end position="172"/>
    </location>
</feature>
<dbReference type="GO" id="GO:0000155">
    <property type="term" value="F:phosphorelay sensor kinase activity"/>
    <property type="evidence" value="ECO:0007669"/>
    <property type="project" value="InterPro"/>
</dbReference>
<evidence type="ECO:0000256" key="7">
    <source>
        <dbReference type="ARBA" id="ARBA00022777"/>
    </source>
</evidence>
<evidence type="ECO:0000256" key="11">
    <source>
        <dbReference type="SAM" id="Phobius"/>
    </source>
</evidence>
<dbReference type="RefSeq" id="WP_056964956.1">
    <property type="nucleotide sequence ID" value="NZ_AZEU01000294.1"/>
</dbReference>
<dbReference type="Gene3D" id="3.30.565.10">
    <property type="entry name" value="Histidine kinase-like ATPase, C-terminal domain"/>
    <property type="match status" value="1"/>
</dbReference>
<dbReference type="InterPro" id="IPR003661">
    <property type="entry name" value="HisK_dim/P_dom"/>
</dbReference>
<dbReference type="OrthoDB" id="9786919at2"/>
<keyword evidence="4" id="KW-0597">Phosphoprotein</keyword>
<sequence length="449" mass="50005">MKKNQSSAAIMWRQLMTMITVLTLALTVVILIAVSHQILKQTQSESDHIIASLKSAVIDGDDDWENWRKTSTLDTSTSYVYVRNSRADAKVKHYYSPNADDLLSIDPIEIPINKHLYYRPHFGLLFRRTGHSRGIYYTLWLSMDSSVKILLRVVEATVMLLVITLFLAPFYIRRLTQRLTDPLTTLSTSTKKLASGSGADLLPVPKTPTEVGELATDFNHLLTELHERQEQQKTFILNAAHELRTPIATIRSHSQLIERRGKDHPEVIPKSVAYITQESRQMEQLVEELLALTRADRLTVDLHAVDLTKLMQELTSKLQNTIPQSLAVTIADDVQVNADESALEQIIDNLVGNASKYSPEDAPIAVTLTTDTTQAVITVADSGSGISAEDKPHVFERFYRSAEVRGTVTGTGLGLAIAAQLAERFKGQFEIADNEPKGTIIRLAIPLLS</sequence>
<dbReference type="Proteomes" id="UP000051790">
    <property type="component" value="Unassembled WGS sequence"/>
</dbReference>
<dbReference type="GO" id="GO:0005886">
    <property type="term" value="C:plasma membrane"/>
    <property type="evidence" value="ECO:0007669"/>
    <property type="project" value="TreeGrafter"/>
</dbReference>
<keyword evidence="9" id="KW-0902">Two-component regulatory system</keyword>
<keyword evidence="10 11" id="KW-0472">Membrane</keyword>
<evidence type="ECO:0000256" key="4">
    <source>
        <dbReference type="ARBA" id="ARBA00022553"/>
    </source>
</evidence>
<dbReference type="SUPFAM" id="SSF47384">
    <property type="entry name" value="Homodimeric domain of signal transducing histidine kinase"/>
    <property type="match status" value="1"/>
</dbReference>
<keyword evidence="7 14" id="KW-0418">Kinase</keyword>
<dbReference type="SMART" id="SM00388">
    <property type="entry name" value="HisKA"/>
    <property type="match status" value="1"/>
</dbReference>
<dbReference type="Gene3D" id="1.10.287.130">
    <property type="match status" value="1"/>
</dbReference>
<keyword evidence="8 11" id="KW-1133">Transmembrane helix</keyword>
<dbReference type="SUPFAM" id="SSF158472">
    <property type="entry name" value="HAMP domain-like"/>
    <property type="match status" value="1"/>
</dbReference>
<dbReference type="Pfam" id="PF00512">
    <property type="entry name" value="HisKA"/>
    <property type="match status" value="1"/>
</dbReference>
<dbReference type="PRINTS" id="PR00344">
    <property type="entry name" value="BCTRLSENSOR"/>
</dbReference>
<feature type="domain" description="Histidine kinase" evidence="12">
    <location>
        <begin position="238"/>
        <end position="449"/>
    </location>
</feature>
<dbReference type="InterPro" id="IPR004358">
    <property type="entry name" value="Sig_transdc_His_kin-like_C"/>
</dbReference>
<evidence type="ECO:0000256" key="5">
    <source>
        <dbReference type="ARBA" id="ARBA00022679"/>
    </source>
</evidence>
<organism evidence="14 15">
    <name type="scientific">Lacticaseibacillus manihotivorans DSM 13343 = JCM 12514</name>
    <dbReference type="NCBI Taxonomy" id="1423769"/>
    <lineage>
        <taxon>Bacteria</taxon>
        <taxon>Bacillati</taxon>
        <taxon>Bacillota</taxon>
        <taxon>Bacilli</taxon>
        <taxon>Lactobacillales</taxon>
        <taxon>Lactobacillaceae</taxon>
        <taxon>Lacticaseibacillus</taxon>
    </lineage>
</organism>
<comment type="caution">
    <text evidence="14">The sequence shown here is derived from an EMBL/GenBank/DDBJ whole genome shotgun (WGS) entry which is preliminary data.</text>
</comment>
<dbReference type="SMART" id="SM00387">
    <property type="entry name" value="HATPase_c"/>
    <property type="match status" value="1"/>
</dbReference>
<reference evidence="14 15" key="1">
    <citation type="journal article" date="2015" name="Genome Announc.">
        <title>Expanding the biotechnology potential of lactobacilli through comparative genomics of 213 strains and associated genera.</title>
        <authorList>
            <person name="Sun Z."/>
            <person name="Harris H.M."/>
            <person name="McCann A."/>
            <person name="Guo C."/>
            <person name="Argimon S."/>
            <person name="Zhang W."/>
            <person name="Yang X."/>
            <person name="Jeffery I.B."/>
            <person name="Cooney J.C."/>
            <person name="Kagawa T.F."/>
            <person name="Liu W."/>
            <person name="Song Y."/>
            <person name="Salvetti E."/>
            <person name="Wrobel A."/>
            <person name="Rasinkangas P."/>
            <person name="Parkhill J."/>
            <person name="Rea M.C."/>
            <person name="O'Sullivan O."/>
            <person name="Ritari J."/>
            <person name="Douillard F.P."/>
            <person name="Paul Ross R."/>
            <person name="Yang R."/>
            <person name="Briner A.E."/>
            <person name="Felis G.E."/>
            <person name="de Vos W.M."/>
            <person name="Barrangou R."/>
            <person name="Klaenhammer T.R."/>
            <person name="Caufield P.W."/>
            <person name="Cui Y."/>
            <person name="Zhang H."/>
            <person name="O'Toole P.W."/>
        </authorList>
    </citation>
    <scope>NUCLEOTIDE SEQUENCE [LARGE SCALE GENOMIC DNA]</scope>
    <source>
        <strain evidence="14 15">DSM 13343</strain>
    </source>
</reference>
<protein>
    <recommendedName>
        <fullName evidence="3">histidine kinase</fullName>
        <ecNumber evidence="3">2.7.13.3</ecNumber>
    </recommendedName>
</protein>
<dbReference type="CDD" id="cd00075">
    <property type="entry name" value="HATPase"/>
    <property type="match status" value="1"/>
</dbReference>
<name>A0A0R1Q4H5_9LACO</name>
<dbReference type="FunFam" id="1.10.287.130:FF:000001">
    <property type="entry name" value="Two-component sensor histidine kinase"/>
    <property type="match status" value="1"/>
</dbReference>
<evidence type="ECO:0000313" key="15">
    <source>
        <dbReference type="Proteomes" id="UP000051790"/>
    </source>
</evidence>
<dbReference type="InterPro" id="IPR003660">
    <property type="entry name" value="HAMP_dom"/>
</dbReference>
<evidence type="ECO:0000256" key="3">
    <source>
        <dbReference type="ARBA" id="ARBA00012438"/>
    </source>
</evidence>
<dbReference type="EMBL" id="AZEU01000294">
    <property type="protein sequence ID" value="KRL39504.1"/>
    <property type="molecule type" value="Genomic_DNA"/>
</dbReference>